<dbReference type="InterPro" id="IPR001633">
    <property type="entry name" value="EAL_dom"/>
</dbReference>
<dbReference type="SUPFAM" id="SSF141868">
    <property type="entry name" value="EAL domain-like"/>
    <property type="match status" value="1"/>
</dbReference>
<feature type="domain" description="PAC" evidence="4">
    <location>
        <begin position="244"/>
        <end position="296"/>
    </location>
</feature>
<dbReference type="InterPro" id="IPR013655">
    <property type="entry name" value="PAS_fold_3"/>
</dbReference>
<dbReference type="FunFam" id="3.30.450.20:FF:000099">
    <property type="entry name" value="Sensory box sensor histidine kinase"/>
    <property type="match status" value="1"/>
</dbReference>
<dbReference type="PROSITE" id="PS50113">
    <property type="entry name" value="PAC"/>
    <property type="match status" value="2"/>
</dbReference>
<accession>A0A1H7QZD0</accession>
<dbReference type="Gene3D" id="3.30.450.40">
    <property type="match status" value="1"/>
</dbReference>
<dbReference type="CDD" id="cd01948">
    <property type="entry name" value="EAL"/>
    <property type="match status" value="1"/>
</dbReference>
<reference evidence="8" key="1">
    <citation type="submission" date="2016-10" db="EMBL/GenBank/DDBJ databases">
        <authorList>
            <person name="Varghese N."/>
            <person name="Submissions S."/>
        </authorList>
    </citation>
    <scope>NUCLEOTIDE SEQUENCE [LARGE SCALE GENOMIC DNA]</scope>
    <source>
        <strain evidence="8">CGMCC 1.9150</strain>
    </source>
</reference>
<dbReference type="InterPro" id="IPR000014">
    <property type="entry name" value="PAS"/>
</dbReference>
<evidence type="ECO:0000259" key="4">
    <source>
        <dbReference type="PROSITE" id="PS50113"/>
    </source>
</evidence>
<feature type="domain" description="PAS" evidence="3">
    <location>
        <begin position="424"/>
        <end position="494"/>
    </location>
</feature>
<dbReference type="Pfam" id="PF00990">
    <property type="entry name" value="GGDEF"/>
    <property type="match status" value="1"/>
</dbReference>
<dbReference type="InterPro" id="IPR035965">
    <property type="entry name" value="PAS-like_dom_sf"/>
</dbReference>
<dbReference type="InterPro" id="IPR000160">
    <property type="entry name" value="GGDEF_dom"/>
</dbReference>
<keyword evidence="8" id="KW-1185">Reference proteome</keyword>
<dbReference type="SUPFAM" id="SSF55781">
    <property type="entry name" value="GAF domain-like"/>
    <property type="match status" value="1"/>
</dbReference>
<dbReference type="InterPro" id="IPR000700">
    <property type="entry name" value="PAS-assoc_C"/>
</dbReference>
<feature type="domain" description="EAL" evidence="5">
    <location>
        <begin position="719"/>
        <end position="973"/>
    </location>
</feature>
<evidence type="ECO:0000313" key="8">
    <source>
        <dbReference type="Proteomes" id="UP000198807"/>
    </source>
</evidence>
<dbReference type="SMART" id="SM00086">
    <property type="entry name" value="PAC"/>
    <property type="match status" value="2"/>
</dbReference>
<dbReference type="InterPro" id="IPR043128">
    <property type="entry name" value="Rev_trsase/Diguanyl_cyclase"/>
</dbReference>
<name>A0A1H7QZD0_9GAMM</name>
<feature type="domain" description="GGDEF" evidence="6">
    <location>
        <begin position="572"/>
        <end position="710"/>
    </location>
</feature>
<dbReference type="EC" id="3.1.4.52" evidence="1"/>
<dbReference type="NCBIfam" id="TIGR00229">
    <property type="entry name" value="sensory_box"/>
    <property type="match status" value="2"/>
</dbReference>
<dbReference type="PROSITE" id="PS50112">
    <property type="entry name" value="PAS"/>
    <property type="match status" value="2"/>
</dbReference>
<evidence type="ECO:0000256" key="2">
    <source>
        <dbReference type="ARBA" id="ARBA00022636"/>
    </source>
</evidence>
<dbReference type="InterPro" id="IPR003018">
    <property type="entry name" value="GAF"/>
</dbReference>
<dbReference type="SMART" id="SM00091">
    <property type="entry name" value="PAS"/>
    <property type="match status" value="2"/>
</dbReference>
<dbReference type="InterPro" id="IPR052155">
    <property type="entry name" value="Biofilm_reg_signaling"/>
</dbReference>
<sequence length="981" mass="110900">MAFHTRLQAALAAFGRAGQGASLEELYRQTVELAIDALGFEAALLIEVQSSNEEGNVVAGITSTGQPDVHWPDALPLSRDNLARLAMERGEPAIGELPPLLDETMKGWTQPLQTLCIPVNEPDRCWGLLYVFQSDQVILSEACLQGLSSLADTLASATRRERDQREMRQADHLRLIAGRAANLGGWSYDPHSTEVHWSDEVCAIHELPSGCRLTGEEALSFYLPEYRERIVSLVEACARAGMSFDEEAEILTAMGNRRQVRVIGNAVSGTSNDVREVQGAFQDITDQRHIEKRLARSHEQFRQLSDAMPGIVWTADKNGQLDYANRRFHAITGITNDVFPGDGWVHALHPDDVVRCMEEWRNSITKQEPYDIDFRLYHKSEDDYRWYRVNADPVRDEQGQVYKWYGSTLDIHDRKVLEEELTQAADTLSRTLESITDGFFTLDRNWNFTYFNLEAEHLLRKSRDKVLNRSIWQVFPELSGSELEKRYRRAMAECISLTSEQYYAPLDTWFENHIYPTEEGLTVYFRDVTERKRSADKIEFLAYQDPMTHLPNRRLFQERLERIIATSQEAPANAGVMLIDLDHFKVLNDTLGHSRGDQLLKAVARRLESLEEEGFHTARLGGDEFAILLEHLPPSLEEAAFRLKRVAEKVLALLGKPYESENLGLQRTCSIGITLVDPEGDSMEEVMKRVDLALYDVKHRGRNAVSLFDPDLQAEANARAWLERNIPAGIKTNEFIPYYQPKMDSEGRCVGAEALLRWIHHERGVISPGEFIPIAEETGLINALGQSVLRQVCAQMAHWTKLDALDGMAISVNISARQFHERGFVDEVITIVEETGIDPARLQLEVTETLLLDDMNQTVEKMSALRNLGISFALDDFGTGYSSLAYLKQLPLDVLKIDQGFVQDLPDDSNDVAIVQTIIALAHSLGLDVLAEGVETAEVQDFLIQEGCRVFQGYLYSRPVPAEDFERYLQNLDDPANSKSE</sequence>
<dbReference type="SUPFAM" id="SSF55785">
    <property type="entry name" value="PYP-like sensor domain (PAS domain)"/>
    <property type="match status" value="3"/>
</dbReference>
<dbReference type="PROSITE" id="PS50887">
    <property type="entry name" value="GGDEF"/>
    <property type="match status" value="1"/>
</dbReference>
<dbReference type="CDD" id="cd00130">
    <property type="entry name" value="PAS"/>
    <property type="match status" value="2"/>
</dbReference>
<dbReference type="SUPFAM" id="SSF55073">
    <property type="entry name" value="Nucleotide cyclase"/>
    <property type="match status" value="1"/>
</dbReference>
<keyword evidence="2" id="KW-0973">c-di-GMP</keyword>
<dbReference type="NCBIfam" id="TIGR00254">
    <property type="entry name" value="GGDEF"/>
    <property type="match status" value="1"/>
</dbReference>
<dbReference type="FunFam" id="3.20.20.450:FF:000001">
    <property type="entry name" value="Cyclic di-GMP phosphodiesterase yahA"/>
    <property type="match status" value="1"/>
</dbReference>
<feature type="domain" description="PAC" evidence="4">
    <location>
        <begin position="370"/>
        <end position="423"/>
    </location>
</feature>
<dbReference type="STRING" id="650850.SAMN04488129_11183"/>
<dbReference type="Gene3D" id="3.20.20.450">
    <property type="entry name" value="EAL domain"/>
    <property type="match status" value="1"/>
</dbReference>
<dbReference type="InterPro" id="IPR001610">
    <property type="entry name" value="PAC"/>
</dbReference>
<gene>
    <name evidence="7" type="ORF">SAMN04488129_11183</name>
</gene>
<dbReference type="GO" id="GO:0071111">
    <property type="term" value="F:cyclic-guanylate-specific phosphodiesterase activity"/>
    <property type="evidence" value="ECO:0007669"/>
    <property type="project" value="UniProtKB-EC"/>
</dbReference>
<proteinExistence type="predicted"/>
<dbReference type="PROSITE" id="PS50883">
    <property type="entry name" value="EAL"/>
    <property type="match status" value="1"/>
</dbReference>
<dbReference type="InterPro" id="IPR013656">
    <property type="entry name" value="PAS_4"/>
</dbReference>
<dbReference type="OrthoDB" id="7053140at2"/>
<evidence type="ECO:0000259" key="3">
    <source>
        <dbReference type="PROSITE" id="PS50112"/>
    </source>
</evidence>
<dbReference type="Pfam" id="PF00563">
    <property type="entry name" value="EAL"/>
    <property type="match status" value="1"/>
</dbReference>
<dbReference type="CDD" id="cd01949">
    <property type="entry name" value="GGDEF"/>
    <property type="match status" value="1"/>
</dbReference>
<dbReference type="SMART" id="SM00052">
    <property type="entry name" value="EAL"/>
    <property type="match status" value="1"/>
</dbReference>
<organism evidence="7 8">
    <name type="scientific">Halomonas daqiaonensis</name>
    <dbReference type="NCBI Taxonomy" id="650850"/>
    <lineage>
        <taxon>Bacteria</taxon>
        <taxon>Pseudomonadati</taxon>
        <taxon>Pseudomonadota</taxon>
        <taxon>Gammaproteobacteria</taxon>
        <taxon>Oceanospirillales</taxon>
        <taxon>Halomonadaceae</taxon>
        <taxon>Halomonas</taxon>
    </lineage>
</organism>
<dbReference type="Gene3D" id="3.30.450.20">
    <property type="entry name" value="PAS domain"/>
    <property type="match status" value="3"/>
</dbReference>
<dbReference type="Pfam" id="PF08448">
    <property type="entry name" value="PAS_4"/>
    <property type="match status" value="1"/>
</dbReference>
<evidence type="ECO:0000313" key="7">
    <source>
        <dbReference type="EMBL" id="SEL52667.1"/>
    </source>
</evidence>
<protein>
    <recommendedName>
        <fullName evidence="1">cyclic-guanylate-specific phosphodiesterase</fullName>
        <ecNumber evidence="1">3.1.4.52</ecNumber>
    </recommendedName>
</protein>
<dbReference type="PANTHER" id="PTHR44757:SF2">
    <property type="entry name" value="BIOFILM ARCHITECTURE MAINTENANCE PROTEIN MBAA"/>
    <property type="match status" value="1"/>
</dbReference>
<evidence type="ECO:0000259" key="6">
    <source>
        <dbReference type="PROSITE" id="PS50887"/>
    </source>
</evidence>
<dbReference type="AlphaFoldDB" id="A0A1H7QZD0"/>
<dbReference type="InterPro" id="IPR029016">
    <property type="entry name" value="GAF-like_dom_sf"/>
</dbReference>
<feature type="domain" description="PAS" evidence="3">
    <location>
        <begin position="297"/>
        <end position="367"/>
    </location>
</feature>
<dbReference type="PANTHER" id="PTHR44757">
    <property type="entry name" value="DIGUANYLATE CYCLASE DGCP"/>
    <property type="match status" value="1"/>
</dbReference>
<dbReference type="Pfam" id="PF08447">
    <property type="entry name" value="PAS_3"/>
    <property type="match status" value="1"/>
</dbReference>
<dbReference type="SMART" id="SM00267">
    <property type="entry name" value="GGDEF"/>
    <property type="match status" value="1"/>
</dbReference>
<evidence type="ECO:0000259" key="5">
    <source>
        <dbReference type="PROSITE" id="PS50883"/>
    </source>
</evidence>
<dbReference type="InterPro" id="IPR029787">
    <property type="entry name" value="Nucleotide_cyclase"/>
</dbReference>
<dbReference type="Gene3D" id="3.30.70.270">
    <property type="match status" value="1"/>
</dbReference>
<evidence type="ECO:0000256" key="1">
    <source>
        <dbReference type="ARBA" id="ARBA00012282"/>
    </source>
</evidence>
<dbReference type="Proteomes" id="UP000198807">
    <property type="component" value="Unassembled WGS sequence"/>
</dbReference>
<dbReference type="SMART" id="SM00065">
    <property type="entry name" value="GAF"/>
    <property type="match status" value="1"/>
</dbReference>
<dbReference type="InterPro" id="IPR035919">
    <property type="entry name" value="EAL_sf"/>
</dbReference>
<dbReference type="EMBL" id="FOBC01000011">
    <property type="protein sequence ID" value="SEL52667.1"/>
    <property type="molecule type" value="Genomic_DNA"/>
</dbReference>